<organism evidence="1 2">
    <name type="scientific">Microvirga arabica</name>
    <dbReference type="NCBI Taxonomy" id="1128671"/>
    <lineage>
        <taxon>Bacteria</taxon>
        <taxon>Pseudomonadati</taxon>
        <taxon>Pseudomonadota</taxon>
        <taxon>Alphaproteobacteria</taxon>
        <taxon>Hyphomicrobiales</taxon>
        <taxon>Methylobacteriaceae</taxon>
        <taxon>Microvirga</taxon>
    </lineage>
</organism>
<proteinExistence type="predicted"/>
<dbReference type="Pfam" id="PF10115">
    <property type="entry name" value="HlyU"/>
    <property type="match status" value="1"/>
</dbReference>
<keyword evidence="2" id="KW-1185">Reference proteome</keyword>
<gene>
    <name evidence="1" type="ORF">ACETIH_29420</name>
</gene>
<evidence type="ECO:0000313" key="2">
    <source>
        <dbReference type="Proteomes" id="UP001593940"/>
    </source>
</evidence>
<sequence length="99" mass="10709">MPSILKDLWNRFAGGGGATGREEPAAEAVEYKGFRIRPAPYSAKGGFQTAGIIEKESEAGMKEHRFVRAETHPSKDDAAAFAIAKGKQIIDEQGDRIFG</sequence>
<dbReference type="EMBL" id="JBHOMY010000122">
    <property type="protein sequence ID" value="MFC1460765.1"/>
    <property type="molecule type" value="Genomic_DNA"/>
</dbReference>
<reference evidence="1 2" key="1">
    <citation type="submission" date="2024-09" db="EMBL/GenBank/DDBJ databases">
        <title>Nodulacao em especies de Leguminosae Basais da Amazonia e Caracterizacao dos Rizobios e Bacterias Associadas aos Nodulos.</title>
        <authorList>
            <person name="Jambeiro I.C.A."/>
            <person name="Lopes I.S."/>
            <person name="Aguiar E.R.G.R."/>
            <person name="Santos A.F.J."/>
            <person name="Dos Santos J.M.F."/>
            <person name="Gross E."/>
        </authorList>
    </citation>
    <scope>NUCLEOTIDE SEQUENCE [LARGE SCALE GENOMIC DNA]</scope>
    <source>
        <strain evidence="1 2">BRUESC1165</strain>
    </source>
</reference>
<dbReference type="Proteomes" id="UP001593940">
    <property type="component" value="Unassembled WGS sequence"/>
</dbReference>
<dbReference type="InterPro" id="IPR018772">
    <property type="entry name" value="Transcription_activator_HlyU"/>
</dbReference>
<name>A0ABV6YI23_9HYPH</name>
<accession>A0ABV6YI23</accession>
<dbReference type="RefSeq" id="WP_203272079.1">
    <property type="nucleotide sequence ID" value="NZ_JAFBID010000019.1"/>
</dbReference>
<protein>
    <submittedName>
        <fullName evidence="1">HlyU family transcriptional regulator</fullName>
    </submittedName>
</protein>
<evidence type="ECO:0000313" key="1">
    <source>
        <dbReference type="EMBL" id="MFC1460765.1"/>
    </source>
</evidence>
<comment type="caution">
    <text evidence="1">The sequence shown here is derived from an EMBL/GenBank/DDBJ whole genome shotgun (WGS) entry which is preliminary data.</text>
</comment>